<evidence type="ECO:0000256" key="1">
    <source>
        <dbReference type="SAM" id="MobiDB-lite"/>
    </source>
</evidence>
<gene>
    <name evidence="2" type="primary">LOC109079868</name>
</gene>
<feature type="compositionally biased region" description="Basic and acidic residues" evidence="1">
    <location>
        <begin position="753"/>
        <end position="762"/>
    </location>
</feature>
<feature type="compositionally biased region" description="Polar residues" evidence="1">
    <location>
        <begin position="469"/>
        <end position="487"/>
    </location>
</feature>
<dbReference type="KEGG" id="ccar:109079868"/>
<feature type="compositionally biased region" description="Basic and acidic residues" evidence="1">
    <location>
        <begin position="677"/>
        <end position="694"/>
    </location>
</feature>
<feature type="compositionally biased region" description="Polar residues" evidence="1">
    <location>
        <begin position="953"/>
        <end position="990"/>
    </location>
</feature>
<name>A0A9Q9W5A8_CYPCA</name>
<feature type="region of interest" description="Disordered" evidence="1">
    <location>
        <begin position="100"/>
        <end position="231"/>
    </location>
</feature>
<feature type="compositionally biased region" description="Low complexity" evidence="1">
    <location>
        <begin position="870"/>
        <end position="889"/>
    </location>
</feature>
<feature type="compositionally biased region" description="Polar residues" evidence="1">
    <location>
        <begin position="552"/>
        <end position="572"/>
    </location>
</feature>
<dbReference type="Proteomes" id="UP001155660">
    <property type="component" value="Chromosome B3"/>
</dbReference>
<feature type="compositionally biased region" description="Basic and acidic residues" evidence="1">
    <location>
        <begin position="408"/>
        <end position="428"/>
    </location>
</feature>
<proteinExistence type="predicted"/>
<protein>
    <submittedName>
        <fullName evidence="2">Serine/arginine repetitive matrix protein 2-like</fullName>
    </submittedName>
</protein>
<dbReference type="AlphaFoldDB" id="A0A9Q9W5A8"/>
<dbReference type="RefSeq" id="XP_042577098.1">
    <property type="nucleotide sequence ID" value="XM_042721164.1"/>
</dbReference>
<feature type="region of interest" description="Disordered" evidence="1">
    <location>
        <begin position="381"/>
        <end position="1024"/>
    </location>
</feature>
<reference evidence="2" key="1">
    <citation type="submission" date="2025-08" db="UniProtKB">
        <authorList>
            <consortium name="RefSeq"/>
        </authorList>
    </citation>
    <scope>IDENTIFICATION</scope>
    <source>
        <tissue evidence="2">Muscle</tissue>
    </source>
</reference>
<feature type="compositionally biased region" description="Low complexity" evidence="1">
    <location>
        <begin position="596"/>
        <end position="609"/>
    </location>
</feature>
<feature type="compositionally biased region" description="Polar residues" evidence="1">
    <location>
        <begin position="661"/>
        <end position="676"/>
    </location>
</feature>
<evidence type="ECO:0000313" key="2">
    <source>
        <dbReference type="RefSeq" id="XP_042577098.1"/>
    </source>
</evidence>
<feature type="compositionally biased region" description="Basic residues" evidence="1">
    <location>
        <begin position="1015"/>
        <end position="1024"/>
    </location>
</feature>
<feature type="compositionally biased region" description="Polar residues" evidence="1">
    <location>
        <begin position="838"/>
        <end position="849"/>
    </location>
</feature>
<feature type="compositionally biased region" description="Basic and acidic residues" evidence="1">
    <location>
        <begin position="381"/>
        <end position="397"/>
    </location>
</feature>
<feature type="compositionally biased region" description="Low complexity" evidence="1">
    <location>
        <begin position="799"/>
        <end position="810"/>
    </location>
</feature>
<feature type="compositionally biased region" description="Polar residues" evidence="1">
    <location>
        <begin position="715"/>
        <end position="752"/>
    </location>
</feature>
<organism evidence="2">
    <name type="scientific">Cyprinus carpio</name>
    <name type="common">Common carp</name>
    <dbReference type="NCBI Taxonomy" id="7962"/>
    <lineage>
        <taxon>Eukaryota</taxon>
        <taxon>Metazoa</taxon>
        <taxon>Chordata</taxon>
        <taxon>Craniata</taxon>
        <taxon>Vertebrata</taxon>
        <taxon>Euteleostomi</taxon>
        <taxon>Actinopterygii</taxon>
        <taxon>Neopterygii</taxon>
        <taxon>Teleostei</taxon>
        <taxon>Ostariophysi</taxon>
        <taxon>Cypriniformes</taxon>
        <taxon>Cyprinidae</taxon>
        <taxon>Cyprininae</taxon>
        <taxon>Cyprinus</taxon>
    </lineage>
</organism>
<sequence>MPLAGDELVCPKFQPNIFDSTRCHDCLRQKQLHHTCAERAPEQSVSVAVRSDDKDTSAKDDSDVLSVVSSYCDVSRGGQGFEDGSICILSPDCDLYLCDGDDDQSSDSQGDDSIYSSSTGTEEYSSLLHHPSSCHRMTRLDQPPYRASPRGWTEMSQSRRDGLGQFGVSHGSQKERRERESGYFSLGRAAGSRALLDQSPPYRHSERGHPLPSNKSPEPKATIPFRNPDLGVASERRTSEFQNAEQIEENYPPEPLDLSLEVEALAGPRALSPTPFKQAESLSGSGRRAGRNAHTSPVRQSGMLDSLQRGSVLSRSSSPSPFRRAESISSLNTVGFRSGGVSQGPDRALGNPARNSYSGNLRSFASTAGTVSSINKSLSHMDLRGTLRKPETDRSFPENRGSSSPSRRSYEGPAVRKTETKSPGHDRQCSFSSVGRYDSRSQSPSRQSYDRKTETKGLSYERGPDRLGISSSSTLKSHFDSRSQSPSRRGYDRKTETKSLSYERGPDRPGISSSSTLKSHFDSRSQSPSRRGYDRKTETKSLSYERGLDRQVISSSSTLKTRYDSGSQSPSRRSYDRQTETKSPSYEHGPDRQGLSSSSSLKSCYDSRSQSPVRRIESNGISSQIQESRRSASPVRKGYGAPSQSDPRSMSNGWSHERKSPSTSRKSYETQSQATIKKTEAKSSLHSYNRESRHSSPSRGHHQIPGPSSLRKSETSQSLKNRGSESRSPSPVAHSQSPPRKSESGRSPSLSTLRREIADHAPLRNTVSGSASYVRNTISSKSQHDSPGRWRDSAHSLHSQSVSRNSSPSRHSSEKKPIDSFKKTAWETPRDGSKKSSVRQNLEAQSSMSDNRRAQSRHRSPSPPVQRHTSSQSSMDSESSHLSAGSSGLNREEYAMMADLPKVKTVFQRESPSHLRRMESRQKRELSRYKPASHSQSKAPSDWDELEEDRDSGTLSRAHSSSSLHTQRASSPAADQTESGKNLSRASGQKQKTHRPSVYFSCSVEQADDEPMQQARHKHSTLTH</sequence>
<feature type="compositionally biased region" description="Polar residues" evidence="1">
    <location>
        <begin position="511"/>
        <end position="529"/>
    </location>
</feature>
<accession>A0A9Q9W5A8</accession>
<feature type="compositionally biased region" description="Basic and acidic residues" evidence="1">
    <location>
        <begin position="911"/>
        <end position="928"/>
    </location>
</feature>
<feature type="compositionally biased region" description="Basic and acidic residues" evidence="1">
    <location>
        <begin position="172"/>
        <end position="181"/>
    </location>
</feature>
<feature type="region of interest" description="Disordered" evidence="1">
    <location>
        <begin position="237"/>
        <end position="256"/>
    </location>
</feature>
<dbReference type="OrthoDB" id="9942268at2759"/>
<feature type="compositionally biased region" description="Basic and acidic residues" evidence="1">
    <location>
        <begin position="811"/>
        <end position="834"/>
    </location>
</feature>
<feature type="compositionally biased region" description="Polar residues" evidence="1">
    <location>
        <begin position="642"/>
        <end position="654"/>
    </location>
</feature>
<feature type="compositionally biased region" description="Polar residues" evidence="1">
    <location>
        <begin position="765"/>
        <end position="781"/>
    </location>
</feature>
<dbReference type="GeneID" id="109079868"/>
<feature type="region of interest" description="Disordered" evidence="1">
    <location>
        <begin position="269"/>
        <end position="354"/>
    </location>
</feature>
<feature type="compositionally biased region" description="Low complexity" evidence="1">
    <location>
        <begin position="106"/>
        <end position="126"/>
    </location>
</feature>
<feature type="compositionally biased region" description="Basic and acidic residues" evidence="1">
    <location>
        <begin position="782"/>
        <end position="795"/>
    </location>
</feature>
<feature type="compositionally biased region" description="Low complexity" evidence="1">
    <location>
        <begin position="306"/>
        <end position="322"/>
    </location>
</feature>